<reference evidence="1 2" key="1">
    <citation type="submission" date="2016-12" db="EMBL/GenBank/DDBJ databases">
        <title>Study of bacterial adaptation to deep sea.</title>
        <authorList>
            <person name="Song J."/>
            <person name="Yoshizawa S."/>
            <person name="Kogure K."/>
        </authorList>
    </citation>
    <scope>NUCLEOTIDE SEQUENCE [LARGE SCALE GENOMIC DNA]</scope>
    <source>
        <strain evidence="1 2">SAORIC-165</strain>
    </source>
</reference>
<dbReference type="Proteomes" id="UP000239907">
    <property type="component" value="Unassembled WGS sequence"/>
</dbReference>
<dbReference type="EMBL" id="MQWA01000001">
    <property type="protein sequence ID" value="PQJ29440.1"/>
    <property type="molecule type" value="Genomic_DNA"/>
</dbReference>
<dbReference type="AlphaFoldDB" id="A0A2S7U4E0"/>
<organism evidence="1 2">
    <name type="scientific">Rubritalea profundi</name>
    <dbReference type="NCBI Taxonomy" id="1658618"/>
    <lineage>
        <taxon>Bacteria</taxon>
        <taxon>Pseudomonadati</taxon>
        <taxon>Verrucomicrobiota</taxon>
        <taxon>Verrucomicrobiia</taxon>
        <taxon>Verrucomicrobiales</taxon>
        <taxon>Rubritaleaceae</taxon>
        <taxon>Rubritalea</taxon>
    </lineage>
</organism>
<name>A0A2S7U4E0_9BACT</name>
<evidence type="ECO:0008006" key="3">
    <source>
        <dbReference type="Google" id="ProtNLM"/>
    </source>
</evidence>
<keyword evidence="2" id="KW-1185">Reference proteome</keyword>
<dbReference type="Gene3D" id="1.50.10.20">
    <property type="match status" value="3"/>
</dbReference>
<accession>A0A2S7U4E0</accession>
<dbReference type="InterPro" id="IPR008930">
    <property type="entry name" value="Terpenoid_cyclase/PrenylTrfase"/>
</dbReference>
<sequence>MAGATVAPLAAQETPANAPLVAAASASAEAEAPEMSEQAEKAIERGLKFLISSQNKDGSWSSKDPKKAGDGGYSIAGTSLALMAFMVEGHFPGFGPYGNALDRAKDYLLKRSKDSATGAMGVKMYEIGLYTIAMSELWGMTSDPDDNKEIQVALERVVEVILRSQSPLGGWRYAPRPDAGQDTSVTAMVFVSLASAREAGVLVPTETIERLTGYLRDQAFDEQRGGFGYQGKGYTIACTAGGVYAAQLAGNRDAEWVQQALTTLENEPKMFSRKENGHFYYSHYYAMQAMVQAGEEHYARWYPKISEALISLQQPNGSWQEKELDYPHKTPMSIIILGTPNRYIPVYQR</sequence>
<proteinExistence type="predicted"/>
<comment type="caution">
    <text evidence="1">The sequence shown here is derived from an EMBL/GenBank/DDBJ whole genome shotgun (WGS) entry which is preliminary data.</text>
</comment>
<dbReference type="SUPFAM" id="SSF48239">
    <property type="entry name" value="Terpenoid cyclases/Protein prenyltransferases"/>
    <property type="match status" value="2"/>
</dbReference>
<evidence type="ECO:0000313" key="2">
    <source>
        <dbReference type="Proteomes" id="UP000239907"/>
    </source>
</evidence>
<protein>
    <recommendedName>
        <fullName evidence="3">Prenyltransferase</fullName>
    </recommendedName>
</protein>
<gene>
    <name evidence="1" type="ORF">BSZ32_13715</name>
</gene>
<evidence type="ECO:0000313" key="1">
    <source>
        <dbReference type="EMBL" id="PQJ29440.1"/>
    </source>
</evidence>
<dbReference type="CDD" id="cd00688">
    <property type="entry name" value="ISOPREN_C2_like"/>
    <property type="match status" value="1"/>
</dbReference>